<dbReference type="STRING" id="29655.A0A0K9NRR0"/>
<keyword evidence="12" id="KW-1185">Reference proteome</keyword>
<comment type="caution">
    <text evidence="11">The sequence shown here is derived from an EMBL/GenBank/DDBJ whole genome shotgun (WGS) entry which is preliminary data.</text>
</comment>
<dbReference type="InterPro" id="IPR036259">
    <property type="entry name" value="MFS_trans_sf"/>
</dbReference>
<comment type="subcellular location">
    <subcellularLocation>
        <location evidence="1">Membrane</location>
        <topology evidence="1">Multi-pass membrane protein</topology>
    </subcellularLocation>
</comment>
<dbReference type="PROSITE" id="PS50850">
    <property type="entry name" value="MFS"/>
    <property type="match status" value="1"/>
</dbReference>
<keyword evidence="4" id="KW-0769">Symport</keyword>
<proteinExistence type="inferred from homology"/>
<evidence type="ECO:0000256" key="1">
    <source>
        <dbReference type="ARBA" id="ARBA00004141"/>
    </source>
</evidence>
<evidence type="ECO:0000256" key="8">
    <source>
        <dbReference type="ARBA" id="ARBA00044504"/>
    </source>
</evidence>
<feature type="domain" description="Major facilitator superfamily (MFS) profile" evidence="10">
    <location>
        <begin position="35"/>
        <end position="492"/>
    </location>
</feature>
<dbReference type="PANTHER" id="PTHR24064">
    <property type="entry name" value="SOLUTE CARRIER FAMILY 22 MEMBER"/>
    <property type="match status" value="1"/>
</dbReference>
<feature type="transmembrane region" description="Helical" evidence="9">
    <location>
        <begin position="412"/>
        <end position="432"/>
    </location>
</feature>
<dbReference type="OrthoDB" id="3936150at2759"/>
<feature type="transmembrane region" description="Helical" evidence="9">
    <location>
        <begin position="115"/>
        <end position="134"/>
    </location>
</feature>
<evidence type="ECO:0000256" key="9">
    <source>
        <dbReference type="SAM" id="Phobius"/>
    </source>
</evidence>
<keyword evidence="2" id="KW-0592">Phosphate transport</keyword>
<feature type="transmembrane region" description="Helical" evidence="9">
    <location>
        <begin position="344"/>
        <end position="365"/>
    </location>
</feature>
<keyword evidence="6 9" id="KW-0472">Membrane</keyword>
<evidence type="ECO:0000256" key="6">
    <source>
        <dbReference type="ARBA" id="ARBA00023136"/>
    </source>
</evidence>
<evidence type="ECO:0000313" key="12">
    <source>
        <dbReference type="Proteomes" id="UP000036987"/>
    </source>
</evidence>
<keyword evidence="5 9" id="KW-1133">Transmembrane helix</keyword>
<evidence type="ECO:0000259" key="10">
    <source>
        <dbReference type="PROSITE" id="PS50850"/>
    </source>
</evidence>
<organism evidence="11 12">
    <name type="scientific">Zostera marina</name>
    <name type="common">Eelgrass</name>
    <dbReference type="NCBI Taxonomy" id="29655"/>
    <lineage>
        <taxon>Eukaryota</taxon>
        <taxon>Viridiplantae</taxon>
        <taxon>Streptophyta</taxon>
        <taxon>Embryophyta</taxon>
        <taxon>Tracheophyta</taxon>
        <taxon>Spermatophyta</taxon>
        <taxon>Magnoliopsida</taxon>
        <taxon>Liliopsida</taxon>
        <taxon>Zosteraceae</taxon>
        <taxon>Zostera</taxon>
    </lineage>
</organism>
<feature type="transmembrane region" description="Helical" evidence="9">
    <location>
        <begin position="146"/>
        <end position="163"/>
    </location>
</feature>
<evidence type="ECO:0000313" key="11">
    <source>
        <dbReference type="EMBL" id="KMZ59461.1"/>
    </source>
</evidence>
<dbReference type="GO" id="GO:0016020">
    <property type="term" value="C:membrane"/>
    <property type="evidence" value="ECO:0007669"/>
    <property type="project" value="UniProtKB-SubCell"/>
</dbReference>
<evidence type="ECO:0000256" key="4">
    <source>
        <dbReference type="ARBA" id="ARBA00022847"/>
    </source>
</evidence>
<name>A0A0K9NRR0_ZOSMR</name>
<keyword evidence="3 9" id="KW-0812">Transmembrane</keyword>
<sequence>MAGEEDSRTDTGGGTIELAVDDIIEDHVGSFGLMQVVQVLLLSIARVFDSQITLVTIFSDAQPSWKCTGCSPDQDTSSSSTGMCGIKDGDWKWVGGDKSSTVSEWGLICDRKFRAGLPASMFFIGCIIGSGVLGRLADTFLGRKKAVVLTCLMTSVTAFLTSLSPNIWVYAGFRFLGGFSRAGVGICSLVLSTETVGRKWRGQVGQCGFFFFTMGFLSLPLVAYPTRTSWRKLYRILSLPPLLYSLLVLPFLSESPRWLAIRGRREEALRILKNYAKWNGNKMPTNVTIKPPLPPPSSSSTSENIWTTRWAARRMVLIMTTAFGIGLVYYGIQLNVENLNFNLYLTVAINALMEIPAVFFGGLFLSFMNRRVLFSSMAVMSAIACAVCIRFKGGNDEKEKKHSWPQMASEAVGFMAASTAYNVLYIYCVELFPTNVRNFAVSMLRQALMLGAAIAPELVVLGRVSPSSLFIIFAAFSLLSAFPTIWLPETRNSPLYETLDQQHKAENPERHQELVEITSTTSS</sequence>
<feature type="transmembrane region" description="Helical" evidence="9">
    <location>
        <begin position="315"/>
        <end position="332"/>
    </location>
</feature>
<evidence type="ECO:0000256" key="7">
    <source>
        <dbReference type="ARBA" id="ARBA00032043"/>
    </source>
</evidence>
<dbReference type="Gene3D" id="1.20.1250.20">
    <property type="entry name" value="MFS general substrate transporter like domains"/>
    <property type="match status" value="1"/>
</dbReference>
<feature type="transmembrane region" description="Helical" evidence="9">
    <location>
        <begin position="468"/>
        <end position="487"/>
    </location>
</feature>
<dbReference type="InterPro" id="IPR005828">
    <property type="entry name" value="MFS_sugar_transport-like"/>
</dbReference>
<dbReference type="OMA" id="DAYFNCF"/>
<dbReference type="SUPFAM" id="SSF103473">
    <property type="entry name" value="MFS general substrate transporter"/>
    <property type="match status" value="1"/>
</dbReference>
<gene>
    <name evidence="11" type="ORF">ZOSMA_68G00460</name>
</gene>
<evidence type="ECO:0000256" key="3">
    <source>
        <dbReference type="ARBA" id="ARBA00022692"/>
    </source>
</evidence>
<reference evidence="12" key="1">
    <citation type="journal article" date="2016" name="Nature">
        <title>The genome of the seagrass Zostera marina reveals angiosperm adaptation to the sea.</title>
        <authorList>
            <person name="Olsen J.L."/>
            <person name="Rouze P."/>
            <person name="Verhelst B."/>
            <person name="Lin Y.-C."/>
            <person name="Bayer T."/>
            <person name="Collen J."/>
            <person name="Dattolo E."/>
            <person name="De Paoli E."/>
            <person name="Dittami S."/>
            <person name="Maumus F."/>
            <person name="Michel G."/>
            <person name="Kersting A."/>
            <person name="Lauritano C."/>
            <person name="Lohaus R."/>
            <person name="Toepel M."/>
            <person name="Tonon T."/>
            <person name="Vanneste K."/>
            <person name="Amirebrahimi M."/>
            <person name="Brakel J."/>
            <person name="Bostroem C."/>
            <person name="Chovatia M."/>
            <person name="Grimwood J."/>
            <person name="Jenkins J.W."/>
            <person name="Jueterbock A."/>
            <person name="Mraz A."/>
            <person name="Stam W.T."/>
            <person name="Tice H."/>
            <person name="Bornberg-Bauer E."/>
            <person name="Green P.J."/>
            <person name="Pearson G.A."/>
            <person name="Procaccini G."/>
            <person name="Duarte C.M."/>
            <person name="Schmutz J."/>
            <person name="Reusch T.B.H."/>
            <person name="Van de Peer Y."/>
        </authorList>
    </citation>
    <scope>NUCLEOTIDE SEQUENCE [LARGE SCALE GENOMIC DNA]</scope>
    <source>
        <strain evidence="12">cv. Finnish</strain>
    </source>
</reference>
<feature type="transmembrane region" description="Helical" evidence="9">
    <location>
        <begin position="372"/>
        <end position="392"/>
    </location>
</feature>
<dbReference type="GO" id="GO:0015293">
    <property type="term" value="F:symporter activity"/>
    <property type="evidence" value="ECO:0007669"/>
    <property type="project" value="UniProtKB-KW"/>
</dbReference>
<dbReference type="AlphaFoldDB" id="A0A0K9NRR0"/>
<dbReference type="EMBL" id="LFYR01001785">
    <property type="protein sequence ID" value="KMZ59461.1"/>
    <property type="molecule type" value="Genomic_DNA"/>
</dbReference>
<dbReference type="InterPro" id="IPR020846">
    <property type="entry name" value="MFS_dom"/>
</dbReference>
<accession>A0A0K9NRR0</accession>
<dbReference type="Pfam" id="PF00083">
    <property type="entry name" value="Sugar_tr"/>
    <property type="match status" value="1"/>
</dbReference>
<dbReference type="Proteomes" id="UP000036987">
    <property type="component" value="Unassembled WGS sequence"/>
</dbReference>
<feature type="transmembrane region" description="Helical" evidence="9">
    <location>
        <begin position="203"/>
        <end position="221"/>
    </location>
</feature>
<protein>
    <recommendedName>
        <fullName evidence="7">H(+)/Pi cotransporter</fullName>
    </recommendedName>
</protein>
<evidence type="ECO:0000256" key="2">
    <source>
        <dbReference type="ARBA" id="ARBA00022592"/>
    </source>
</evidence>
<keyword evidence="2" id="KW-0813">Transport</keyword>
<dbReference type="GO" id="GO:0006817">
    <property type="term" value="P:phosphate ion transport"/>
    <property type="evidence" value="ECO:0007669"/>
    <property type="project" value="UniProtKB-KW"/>
</dbReference>
<evidence type="ECO:0000256" key="5">
    <source>
        <dbReference type="ARBA" id="ARBA00022989"/>
    </source>
</evidence>
<comment type="similarity">
    <text evidence="8">Belongs to the major facilitator superfamily. Phosphate:H(+) symporter (TC 2.A.1.9) family.</text>
</comment>